<organism evidence="1 2">
    <name type="scientific">Methanolobus chelungpuianus</name>
    <dbReference type="NCBI Taxonomy" id="502115"/>
    <lineage>
        <taxon>Archaea</taxon>
        <taxon>Methanobacteriati</taxon>
        <taxon>Methanobacteriota</taxon>
        <taxon>Stenosarchaea group</taxon>
        <taxon>Methanomicrobia</taxon>
        <taxon>Methanosarcinales</taxon>
        <taxon>Methanosarcinaceae</taxon>
        <taxon>Methanolobus</taxon>
    </lineage>
</organism>
<reference evidence="1 2" key="1">
    <citation type="journal article" date="2011" name="Appl. Environ. Microbiol.">
        <title>Methanogenic archaea isolated from Taiwan's Chelungpu fault.</title>
        <authorList>
            <person name="Wu S.Y."/>
            <person name="Lai M.C."/>
        </authorList>
    </citation>
    <scope>NUCLEOTIDE SEQUENCE [LARGE SCALE GENOMIC DNA]</scope>
    <source>
        <strain evidence="1 2">St545Mb</strain>
    </source>
</reference>
<dbReference type="AlphaFoldDB" id="A0AAE3KY12"/>
<dbReference type="Proteomes" id="UP001206983">
    <property type="component" value="Unassembled WGS sequence"/>
</dbReference>
<evidence type="ECO:0000313" key="1">
    <source>
        <dbReference type="EMBL" id="MCQ6963262.1"/>
    </source>
</evidence>
<name>A0AAE3KY12_9EURY</name>
<evidence type="ECO:0000313" key="2">
    <source>
        <dbReference type="Proteomes" id="UP001206983"/>
    </source>
</evidence>
<sequence length="59" mass="6162">MYTKCAGIAGRCRAGTSYYCSHPEIGNPVPLIPADRCVLDDCPVIKNLNDASAHPGTAG</sequence>
<protein>
    <submittedName>
        <fullName evidence="1">Uncharacterized protein</fullName>
    </submittedName>
</protein>
<comment type="caution">
    <text evidence="1">The sequence shown here is derived from an EMBL/GenBank/DDBJ whole genome shotgun (WGS) entry which is preliminary data.</text>
</comment>
<dbReference type="EMBL" id="JTEO01000005">
    <property type="protein sequence ID" value="MCQ6963262.1"/>
    <property type="molecule type" value="Genomic_DNA"/>
</dbReference>
<proteinExistence type="predicted"/>
<gene>
    <name evidence="1" type="ORF">PV02_08970</name>
</gene>
<accession>A0AAE3KY12</accession>
<keyword evidence="2" id="KW-1185">Reference proteome</keyword>